<reference evidence="3 5" key="2">
    <citation type="submission" date="2020-08" db="EMBL/GenBank/DDBJ databases">
        <title>Genomic Encyclopedia of Type Strains, Phase IV (KMG-IV): sequencing the most valuable type-strain genomes for metagenomic binning, comparative biology and taxonomic classification.</title>
        <authorList>
            <person name="Goeker M."/>
        </authorList>
    </citation>
    <scope>NUCLEOTIDE SEQUENCE [LARGE SCALE GENOMIC DNA]</scope>
    <source>
        <strain evidence="3 5">DSM 10368</strain>
    </source>
</reference>
<feature type="domain" description="Transport-associated OB type 2" evidence="1">
    <location>
        <begin position="14"/>
        <end position="83"/>
    </location>
</feature>
<keyword evidence="2" id="KW-0614">Plasmid</keyword>
<organism evidence="2 4">
    <name type="scientific">Aminobacter aminovorans</name>
    <name type="common">Chelatobacter heintzii</name>
    <dbReference type="NCBI Taxonomy" id="83263"/>
    <lineage>
        <taxon>Bacteria</taxon>
        <taxon>Pseudomonadati</taxon>
        <taxon>Pseudomonadota</taxon>
        <taxon>Alphaproteobacteria</taxon>
        <taxon>Hyphomicrobiales</taxon>
        <taxon>Phyllobacteriaceae</taxon>
        <taxon>Aminobacter</taxon>
    </lineage>
</organism>
<dbReference type="InterPro" id="IPR013611">
    <property type="entry name" value="Transp-assoc_OB_typ2"/>
</dbReference>
<dbReference type="EMBL" id="JACICB010000035">
    <property type="protein sequence ID" value="MBB3709787.1"/>
    <property type="molecule type" value="Genomic_DNA"/>
</dbReference>
<evidence type="ECO:0000259" key="1">
    <source>
        <dbReference type="Pfam" id="PF08402"/>
    </source>
</evidence>
<evidence type="ECO:0000313" key="3">
    <source>
        <dbReference type="EMBL" id="MBB3709787.1"/>
    </source>
</evidence>
<dbReference type="InterPro" id="IPR012340">
    <property type="entry name" value="NA-bd_OB-fold"/>
</dbReference>
<dbReference type="GO" id="GO:0022857">
    <property type="term" value="F:transmembrane transporter activity"/>
    <property type="evidence" value="ECO:0007669"/>
    <property type="project" value="InterPro"/>
</dbReference>
<evidence type="ECO:0000313" key="5">
    <source>
        <dbReference type="Proteomes" id="UP000577697"/>
    </source>
</evidence>
<dbReference type="Proteomes" id="UP000577697">
    <property type="component" value="Unassembled WGS sequence"/>
</dbReference>
<dbReference type="Gene3D" id="2.40.50.140">
    <property type="entry name" value="Nucleic acid-binding proteins"/>
    <property type="match status" value="1"/>
</dbReference>
<dbReference type="GO" id="GO:0005524">
    <property type="term" value="F:ATP binding"/>
    <property type="evidence" value="ECO:0007669"/>
    <property type="project" value="UniProtKB-KW"/>
</dbReference>
<dbReference type="Proteomes" id="UP000075755">
    <property type="component" value="Plasmid pAA02"/>
</dbReference>
<keyword evidence="3" id="KW-0547">Nucleotide-binding</keyword>
<dbReference type="AlphaFoldDB" id="A0AAC8YW75"/>
<dbReference type="InterPro" id="IPR008995">
    <property type="entry name" value="Mo/tungstate-bd_C_term_dom"/>
</dbReference>
<accession>A0AAC8YW75</accession>
<proteinExistence type="predicted"/>
<evidence type="ECO:0000313" key="2">
    <source>
        <dbReference type="EMBL" id="AMS44961.1"/>
    </source>
</evidence>
<reference evidence="2 4" key="1">
    <citation type="submission" date="2016-03" db="EMBL/GenBank/DDBJ databases">
        <title>Complete genome of Aminobacter aminovorans KCTC 2477.</title>
        <authorList>
            <person name="Kim K.M."/>
        </authorList>
    </citation>
    <scope>NUCLEOTIDE SEQUENCE [LARGE SCALE GENOMIC DNA]</scope>
    <source>
        <strain evidence="2 4">KCTC 2477</strain>
        <plasmid evidence="2 4">pAA02</plasmid>
    </source>
</reference>
<dbReference type="SUPFAM" id="SSF50331">
    <property type="entry name" value="MOP-like"/>
    <property type="match status" value="1"/>
</dbReference>
<keyword evidence="3" id="KW-0813">Transport</keyword>
<name>A0AAC8YW75_AMIAI</name>
<keyword evidence="3" id="KW-0762">Sugar transport</keyword>
<dbReference type="KEGG" id="aak:AA2016_6058"/>
<evidence type="ECO:0000313" key="4">
    <source>
        <dbReference type="Proteomes" id="UP000075755"/>
    </source>
</evidence>
<dbReference type="Pfam" id="PF08402">
    <property type="entry name" value="TOBE_2"/>
    <property type="match status" value="1"/>
</dbReference>
<geneLocation type="plasmid" evidence="2 4">
    <name>pAA02</name>
</geneLocation>
<dbReference type="EMBL" id="CP015007">
    <property type="protein sequence ID" value="AMS44961.1"/>
    <property type="molecule type" value="Genomic_DNA"/>
</dbReference>
<gene>
    <name evidence="2" type="ORF">AA2016_6058</name>
    <name evidence="3" type="ORF">FHS67_006143</name>
</gene>
<sequence length="94" mass="9648">MNGKGLAGGSRITLGVRPQHISIGTGAGGISAKIRLVEALGSETIVHTDVAGQKILVVAPGQHNLTPGSDINLSLSSAPLHLFNEKGLRLEYAV</sequence>
<keyword evidence="5" id="KW-1185">Reference proteome</keyword>
<protein>
    <submittedName>
        <fullName evidence="3">Multiple sugar transport system ATP-binding protein</fullName>
    </submittedName>
</protein>
<dbReference type="GO" id="GO:0043190">
    <property type="term" value="C:ATP-binding cassette (ABC) transporter complex"/>
    <property type="evidence" value="ECO:0007669"/>
    <property type="project" value="InterPro"/>
</dbReference>
<keyword evidence="3" id="KW-0067">ATP-binding</keyword>